<evidence type="ECO:0000256" key="1">
    <source>
        <dbReference type="SAM" id="Phobius"/>
    </source>
</evidence>
<name>A0A1B7L3K2_9ENTR</name>
<protein>
    <submittedName>
        <fullName evidence="2">Uncharacterized protein</fullName>
    </submittedName>
</protein>
<dbReference type="OrthoDB" id="6604472at2"/>
<feature type="transmembrane region" description="Helical" evidence="1">
    <location>
        <begin position="150"/>
        <end position="172"/>
    </location>
</feature>
<sequence length="174" mass="20534">MIDFNIDISSGELFFNGERLEAKDHSGWVASPIYDKFKNVNEADQIIPYHYLVNNVLWMGRVFELTIRPACFENTPFMLYFVNKGGGYYRSLSNWEKRSDINMLECEVGELFNWLLNELRLSDDYVKIGHGYRWEFSWGVSQPLSKRNHLIVEFILVIINDAHFYCVVYLVLNK</sequence>
<keyword evidence="1" id="KW-0472">Membrane</keyword>
<dbReference type="RefSeq" id="WP_064597336.1">
    <property type="nucleotide sequence ID" value="NZ_LYRP01000012.1"/>
</dbReference>
<dbReference type="AlphaFoldDB" id="A0A1B7L3K2"/>
<organism evidence="2 3">
    <name type="scientific">Mangrovibacter phragmitis</name>
    <dbReference type="NCBI Taxonomy" id="1691903"/>
    <lineage>
        <taxon>Bacteria</taxon>
        <taxon>Pseudomonadati</taxon>
        <taxon>Pseudomonadota</taxon>
        <taxon>Gammaproteobacteria</taxon>
        <taxon>Enterobacterales</taxon>
        <taxon>Enterobacteriaceae</taxon>
        <taxon>Mangrovibacter</taxon>
    </lineage>
</organism>
<comment type="caution">
    <text evidence="2">The sequence shown here is derived from an EMBL/GenBank/DDBJ whole genome shotgun (WGS) entry which is preliminary data.</text>
</comment>
<keyword evidence="3" id="KW-1185">Reference proteome</keyword>
<reference evidence="3" key="1">
    <citation type="submission" date="2016-05" db="EMBL/GenBank/DDBJ databases">
        <authorList>
            <person name="Behera P."/>
            <person name="Vaishampayan P."/>
            <person name="Singh N."/>
            <person name="Raina V."/>
            <person name="Suar M."/>
            <person name="Pattnaik A."/>
            <person name="Rastogi G."/>
        </authorList>
    </citation>
    <scope>NUCLEOTIDE SEQUENCE [LARGE SCALE GENOMIC DNA]</scope>
    <source>
        <strain evidence="3">MP23</strain>
    </source>
</reference>
<dbReference type="EMBL" id="LYRP01000012">
    <property type="protein sequence ID" value="OAT76893.1"/>
    <property type="molecule type" value="Genomic_DNA"/>
</dbReference>
<dbReference type="STRING" id="1691903.A9B99_06135"/>
<evidence type="ECO:0000313" key="3">
    <source>
        <dbReference type="Proteomes" id="UP000078225"/>
    </source>
</evidence>
<accession>A0A1B7L3K2</accession>
<gene>
    <name evidence="2" type="ORF">A9B99_06135</name>
</gene>
<keyword evidence="1" id="KW-0812">Transmembrane</keyword>
<keyword evidence="1" id="KW-1133">Transmembrane helix</keyword>
<evidence type="ECO:0000313" key="2">
    <source>
        <dbReference type="EMBL" id="OAT76893.1"/>
    </source>
</evidence>
<dbReference type="Proteomes" id="UP000078225">
    <property type="component" value="Unassembled WGS sequence"/>
</dbReference>
<proteinExistence type="predicted"/>